<dbReference type="OrthoDB" id="4868652at2759"/>
<protein>
    <submittedName>
        <fullName evidence="2">Uncharacterized protein</fullName>
    </submittedName>
</protein>
<accession>A0A545UMC1</accession>
<feature type="signal peptide" evidence="1">
    <location>
        <begin position="1"/>
        <end position="20"/>
    </location>
</feature>
<keyword evidence="3" id="KW-1185">Reference proteome</keyword>
<name>A0A545UMC1_9HYPO</name>
<keyword evidence="1" id="KW-0732">Signal</keyword>
<evidence type="ECO:0000313" key="2">
    <source>
        <dbReference type="EMBL" id="TQV90603.1"/>
    </source>
</evidence>
<dbReference type="Proteomes" id="UP000315783">
    <property type="component" value="Unassembled WGS sequence"/>
</dbReference>
<proteinExistence type="predicted"/>
<comment type="caution">
    <text evidence="2">The sequence shown here is derived from an EMBL/GenBank/DDBJ whole genome shotgun (WGS) entry which is preliminary data.</text>
</comment>
<evidence type="ECO:0000256" key="1">
    <source>
        <dbReference type="SAM" id="SignalP"/>
    </source>
</evidence>
<reference evidence="2 3" key="1">
    <citation type="journal article" date="2019" name="Appl. Microbiol. Biotechnol.">
        <title>Genome sequence of Isaria javanica and comparative genome analysis insights into family S53 peptidase evolution in fungal entomopathogens.</title>
        <authorList>
            <person name="Lin R."/>
            <person name="Zhang X."/>
            <person name="Xin B."/>
            <person name="Zou M."/>
            <person name="Gao Y."/>
            <person name="Qin F."/>
            <person name="Hu Q."/>
            <person name="Xie B."/>
            <person name="Cheng X."/>
        </authorList>
    </citation>
    <scope>NUCLEOTIDE SEQUENCE [LARGE SCALE GENOMIC DNA]</scope>
    <source>
        <strain evidence="2 3">IJ1G</strain>
    </source>
</reference>
<organism evidence="2 3">
    <name type="scientific">Cordyceps javanica</name>
    <dbReference type="NCBI Taxonomy" id="43265"/>
    <lineage>
        <taxon>Eukaryota</taxon>
        <taxon>Fungi</taxon>
        <taxon>Dikarya</taxon>
        <taxon>Ascomycota</taxon>
        <taxon>Pezizomycotina</taxon>
        <taxon>Sordariomycetes</taxon>
        <taxon>Hypocreomycetidae</taxon>
        <taxon>Hypocreales</taxon>
        <taxon>Cordycipitaceae</taxon>
        <taxon>Cordyceps</taxon>
    </lineage>
</organism>
<gene>
    <name evidence="2" type="ORF">IF1G_10755</name>
</gene>
<dbReference type="AlphaFoldDB" id="A0A545UMC1"/>
<dbReference type="EMBL" id="SPUK01000025">
    <property type="protein sequence ID" value="TQV90603.1"/>
    <property type="molecule type" value="Genomic_DNA"/>
</dbReference>
<feature type="chain" id="PRO_5022105332" evidence="1">
    <location>
        <begin position="21"/>
        <end position="77"/>
    </location>
</feature>
<evidence type="ECO:0000313" key="3">
    <source>
        <dbReference type="Proteomes" id="UP000315783"/>
    </source>
</evidence>
<sequence length="77" mass="8275">MVRFTAAAVLAFAISTMALSTDDASYATGLQARQEAEAPKADSMDDFKKWMNEVAEVAKELQRMAEDVASKSSGQAN</sequence>